<organism evidence="3 4">
    <name type="scientific">Ensete ventricosum</name>
    <name type="common">Abyssinian banana</name>
    <name type="synonym">Musa ensete</name>
    <dbReference type="NCBI Taxonomy" id="4639"/>
    <lineage>
        <taxon>Eukaryota</taxon>
        <taxon>Viridiplantae</taxon>
        <taxon>Streptophyta</taxon>
        <taxon>Embryophyta</taxon>
        <taxon>Tracheophyta</taxon>
        <taxon>Spermatophyta</taxon>
        <taxon>Magnoliopsida</taxon>
        <taxon>Liliopsida</taxon>
        <taxon>Zingiberales</taxon>
        <taxon>Musaceae</taxon>
        <taxon>Ensete</taxon>
    </lineage>
</organism>
<accession>A0AAV8R3Y3</accession>
<dbReference type="Pfam" id="PF00249">
    <property type="entry name" value="Myb_DNA-binding"/>
    <property type="match status" value="1"/>
</dbReference>
<feature type="domain" description="Myb-like" evidence="2">
    <location>
        <begin position="42"/>
        <end position="95"/>
    </location>
</feature>
<dbReference type="EMBL" id="JAQQAF010000004">
    <property type="protein sequence ID" value="KAJ8493740.1"/>
    <property type="molecule type" value="Genomic_DNA"/>
</dbReference>
<evidence type="ECO:0000259" key="2">
    <source>
        <dbReference type="SMART" id="SM00717"/>
    </source>
</evidence>
<dbReference type="InterPro" id="IPR001005">
    <property type="entry name" value="SANT/Myb"/>
</dbReference>
<name>A0AAV8R3Y3_ENSVE</name>
<dbReference type="PANTHER" id="PTHR14000">
    <property type="entry name" value="FINGER CCCH DOMAIN PROTEIN, PUTATIVE (DUF3755)-RELATED"/>
    <property type="match status" value="1"/>
</dbReference>
<sequence>MGADADGGGGSGFSGPGKPSNGTAAGGGVAVPAQALKHNPGLSVDWSPEEQAILEEALDKHASESSLIRYAKIAMLLPNKTVRDVALRCRWMTKKESGKRRKEDHNLSKKCKDKKERVTDALAKPSTHLGSLPNTPLYPLPMLPMDDDGITYKVIGGRTGQLLESNADAFTKISANLASLKVQDNINLLCQTRDNILTILADLNDMPEIMKQMPPLPVMMNEELADSILPRTAVPMQS</sequence>
<reference evidence="3 4" key="1">
    <citation type="submission" date="2022-12" db="EMBL/GenBank/DDBJ databases">
        <title>Chromosome-scale assembly of the Ensete ventricosum genome.</title>
        <authorList>
            <person name="Dussert Y."/>
            <person name="Stocks J."/>
            <person name="Wendawek A."/>
            <person name="Woldeyes F."/>
            <person name="Nichols R.A."/>
            <person name="Borrell J.S."/>
        </authorList>
    </citation>
    <scope>NUCLEOTIDE SEQUENCE [LARGE SCALE GENOMIC DNA]</scope>
    <source>
        <strain evidence="4">cv. Maze</strain>
        <tissue evidence="3">Seeds</tissue>
    </source>
</reference>
<dbReference type="Pfam" id="PF12579">
    <property type="entry name" value="DUF3755"/>
    <property type="match status" value="1"/>
</dbReference>
<dbReference type="Proteomes" id="UP001222027">
    <property type="component" value="Unassembled WGS sequence"/>
</dbReference>
<dbReference type="CDD" id="cd00167">
    <property type="entry name" value="SANT"/>
    <property type="match status" value="1"/>
</dbReference>
<comment type="caution">
    <text evidence="3">The sequence shown here is derived from an EMBL/GenBank/DDBJ whole genome shotgun (WGS) entry which is preliminary data.</text>
</comment>
<dbReference type="SMART" id="SM00717">
    <property type="entry name" value="SANT"/>
    <property type="match status" value="1"/>
</dbReference>
<dbReference type="SUPFAM" id="SSF46689">
    <property type="entry name" value="Homeodomain-like"/>
    <property type="match status" value="1"/>
</dbReference>
<feature type="compositionally biased region" description="Gly residues" evidence="1">
    <location>
        <begin position="1"/>
        <end position="15"/>
    </location>
</feature>
<dbReference type="InterPro" id="IPR009057">
    <property type="entry name" value="Homeodomain-like_sf"/>
</dbReference>
<evidence type="ECO:0000256" key="1">
    <source>
        <dbReference type="SAM" id="MobiDB-lite"/>
    </source>
</evidence>
<protein>
    <recommendedName>
        <fullName evidence="2">Myb-like domain-containing protein</fullName>
    </recommendedName>
</protein>
<proteinExistence type="predicted"/>
<dbReference type="InterPro" id="IPR022228">
    <property type="entry name" value="DUF3755"/>
</dbReference>
<evidence type="ECO:0000313" key="4">
    <source>
        <dbReference type="Proteomes" id="UP001222027"/>
    </source>
</evidence>
<gene>
    <name evidence="3" type="ORF">OPV22_015461</name>
</gene>
<feature type="region of interest" description="Disordered" evidence="1">
    <location>
        <begin position="1"/>
        <end position="31"/>
    </location>
</feature>
<dbReference type="Gene3D" id="1.10.10.60">
    <property type="entry name" value="Homeodomain-like"/>
    <property type="match status" value="1"/>
</dbReference>
<dbReference type="AlphaFoldDB" id="A0AAV8R3Y3"/>
<keyword evidence="4" id="KW-1185">Reference proteome</keyword>
<evidence type="ECO:0000313" key="3">
    <source>
        <dbReference type="EMBL" id="KAJ8493740.1"/>
    </source>
</evidence>
<dbReference type="PANTHER" id="PTHR14000:SF1">
    <property type="entry name" value="HISTONE H2A DEUBIQUITINASE (DUF3755)"/>
    <property type="match status" value="1"/>
</dbReference>